<keyword evidence="2" id="KW-1185">Reference proteome</keyword>
<dbReference type="Proteomes" id="UP001148838">
    <property type="component" value="Unassembled WGS sequence"/>
</dbReference>
<evidence type="ECO:0000313" key="1">
    <source>
        <dbReference type="EMBL" id="KAJ4448879.1"/>
    </source>
</evidence>
<protein>
    <submittedName>
        <fullName evidence="1">Uncharacterized protein</fullName>
    </submittedName>
</protein>
<evidence type="ECO:0000313" key="2">
    <source>
        <dbReference type="Proteomes" id="UP001148838"/>
    </source>
</evidence>
<proteinExistence type="predicted"/>
<name>A0ABQ8TTI8_PERAM</name>
<dbReference type="EMBL" id="JAJSOF020000003">
    <property type="protein sequence ID" value="KAJ4448879.1"/>
    <property type="molecule type" value="Genomic_DNA"/>
</dbReference>
<sequence>MDSKVASRLGAVVASRLGPVVAAVMVFVHTERAALHAGSKEFEVLQTLWLDPSLEVGDAGAVYSEDLNGGIGRGRILQYDDGRCNISNFFTNRGFKVLDVMKDTTVDLTLKIPPQKEVWCSEIRRNRGPPNVT</sequence>
<accession>A0ABQ8TTI8</accession>
<comment type="caution">
    <text evidence="1">The sequence shown here is derived from an EMBL/GenBank/DDBJ whole genome shotgun (WGS) entry which is preliminary data.</text>
</comment>
<gene>
    <name evidence="1" type="ORF">ANN_00270</name>
</gene>
<organism evidence="1 2">
    <name type="scientific">Periplaneta americana</name>
    <name type="common">American cockroach</name>
    <name type="synonym">Blatta americana</name>
    <dbReference type="NCBI Taxonomy" id="6978"/>
    <lineage>
        <taxon>Eukaryota</taxon>
        <taxon>Metazoa</taxon>
        <taxon>Ecdysozoa</taxon>
        <taxon>Arthropoda</taxon>
        <taxon>Hexapoda</taxon>
        <taxon>Insecta</taxon>
        <taxon>Pterygota</taxon>
        <taxon>Neoptera</taxon>
        <taxon>Polyneoptera</taxon>
        <taxon>Dictyoptera</taxon>
        <taxon>Blattodea</taxon>
        <taxon>Blattoidea</taxon>
        <taxon>Blattidae</taxon>
        <taxon>Blattinae</taxon>
        <taxon>Periplaneta</taxon>
    </lineage>
</organism>
<reference evidence="1 2" key="1">
    <citation type="journal article" date="2022" name="Allergy">
        <title>Genome assembly and annotation of Periplaneta americana reveal a comprehensive cockroach allergen profile.</title>
        <authorList>
            <person name="Wang L."/>
            <person name="Xiong Q."/>
            <person name="Saelim N."/>
            <person name="Wang L."/>
            <person name="Nong W."/>
            <person name="Wan A.T."/>
            <person name="Shi M."/>
            <person name="Liu X."/>
            <person name="Cao Q."/>
            <person name="Hui J.H.L."/>
            <person name="Sookrung N."/>
            <person name="Leung T.F."/>
            <person name="Tungtrongchitr A."/>
            <person name="Tsui S.K.W."/>
        </authorList>
    </citation>
    <scope>NUCLEOTIDE SEQUENCE [LARGE SCALE GENOMIC DNA]</scope>
    <source>
        <strain evidence="1">PWHHKU_190912</strain>
    </source>
</reference>